<dbReference type="RefSeq" id="XP_016634548.1">
    <property type="nucleotide sequence ID" value="XM_016774621.1"/>
</dbReference>
<protein>
    <submittedName>
        <fullName evidence="2">Uncharacterized protein</fullName>
    </submittedName>
</protein>
<evidence type="ECO:0000313" key="3">
    <source>
        <dbReference type="Proteomes" id="UP000053411"/>
    </source>
</evidence>
<dbReference type="AlphaFoldDB" id="A0A0D2HEY8"/>
<organism evidence="2 3">
    <name type="scientific">Fonsecaea multimorphosa CBS 102226</name>
    <dbReference type="NCBI Taxonomy" id="1442371"/>
    <lineage>
        <taxon>Eukaryota</taxon>
        <taxon>Fungi</taxon>
        <taxon>Dikarya</taxon>
        <taxon>Ascomycota</taxon>
        <taxon>Pezizomycotina</taxon>
        <taxon>Eurotiomycetes</taxon>
        <taxon>Chaetothyriomycetidae</taxon>
        <taxon>Chaetothyriales</taxon>
        <taxon>Herpotrichiellaceae</taxon>
        <taxon>Fonsecaea</taxon>
    </lineage>
</organism>
<feature type="compositionally biased region" description="Basic residues" evidence="1">
    <location>
        <begin position="177"/>
        <end position="187"/>
    </location>
</feature>
<dbReference type="GeneID" id="27709857"/>
<accession>A0A0D2HEY8</accession>
<feature type="region of interest" description="Disordered" evidence="1">
    <location>
        <begin position="176"/>
        <end position="196"/>
    </location>
</feature>
<keyword evidence="3" id="KW-1185">Reference proteome</keyword>
<evidence type="ECO:0000256" key="1">
    <source>
        <dbReference type="SAM" id="MobiDB-lite"/>
    </source>
</evidence>
<dbReference type="EMBL" id="KN848067">
    <property type="protein sequence ID" value="KIY00426.1"/>
    <property type="molecule type" value="Genomic_DNA"/>
</dbReference>
<evidence type="ECO:0000313" key="2">
    <source>
        <dbReference type="EMBL" id="KIY00426.1"/>
    </source>
</evidence>
<reference evidence="2 3" key="1">
    <citation type="submission" date="2015-01" db="EMBL/GenBank/DDBJ databases">
        <title>The Genome Sequence of Fonsecaea multimorphosa CBS 102226.</title>
        <authorList>
            <consortium name="The Broad Institute Genomics Platform"/>
            <person name="Cuomo C."/>
            <person name="de Hoog S."/>
            <person name="Gorbushina A."/>
            <person name="Stielow B."/>
            <person name="Teixiera M."/>
            <person name="Abouelleil A."/>
            <person name="Chapman S.B."/>
            <person name="Priest M."/>
            <person name="Young S.K."/>
            <person name="Wortman J."/>
            <person name="Nusbaum C."/>
            <person name="Birren B."/>
        </authorList>
    </citation>
    <scope>NUCLEOTIDE SEQUENCE [LARGE SCALE GENOMIC DNA]</scope>
    <source>
        <strain evidence="2 3">CBS 102226</strain>
    </source>
</reference>
<feature type="region of interest" description="Disordered" evidence="1">
    <location>
        <begin position="34"/>
        <end position="61"/>
    </location>
</feature>
<dbReference type="Proteomes" id="UP000053411">
    <property type="component" value="Unassembled WGS sequence"/>
</dbReference>
<sequence length="527" mass="59035">MWEYHQHPFDPGIPLPYQVIDDGAGWFEAVPLASHQHHQPATHQRIRHPPQLQQQSGPAAEGLVGPPLSNLFVQYHQPPQHIADPQQFGALVEPGSGGGGSATVSTFQHGIQGYGVVSRRGPKLPPIRNNLRHEDTQLPGIRRILDLPTAHLEIAPFQRCQHQEEPFSKKETLFVRGRSKRTSKRRKESFASEDALDKADSVCHAAPAVLKHPPFWQDMVRPNDTVHPPPKRQRRLPPALSPTLPTGIFGKPCRLQGVPPATETPMAESVQSNVWSTPQPESQHVTRSEDIDASSQAELIVKLASKPSFLITHRAHEVFSEEHCEKILWLALHGVSSPAIGWLLSFELPKPSSSGTAKRQILQASIDKLVRCFIAELAMGQNRTTGVDEMVEHLLQQGDRLGWSRWILQKAVDFMSTAGDKAAREQASRDRKDLVLYRINHGGQNPQPADTQAHRALIREPMEQKMMREQFGYREGSHDAERKLMKKWLHKIRELGELPDRLTEAEVGTGTSEPEQTEISGDHKMTL</sequence>
<feature type="compositionally biased region" description="Polar residues" evidence="1">
    <location>
        <begin position="509"/>
        <end position="519"/>
    </location>
</feature>
<feature type="region of interest" description="Disordered" evidence="1">
    <location>
        <begin position="499"/>
        <end position="527"/>
    </location>
</feature>
<dbReference type="VEuPathDB" id="FungiDB:Z520_04111"/>
<feature type="compositionally biased region" description="Basic residues" evidence="1">
    <location>
        <begin position="35"/>
        <end position="48"/>
    </location>
</feature>
<gene>
    <name evidence="2" type="ORF">Z520_04111</name>
</gene>
<dbReference type="OrthoDB" id="4144665at2759"/>
<proteinExistence type="predicted"/>
<name>A0A0D2HEY8_9EURO</name>